<dbReference type="SMART" id="SM00344">
    <property type="entry name" value="HTH_ASNC"/>
    <property type="match status" value="1"/>
</dbReference>
<dbReference type="InterPro" id="IPR011008">
    <property type="entry name" value="Dimeric_a/b-barrel"/>
</dbReference>
<feature type="domain" description="HTH asnC-type" evidence="4">
    <location>
        <begin position="4"/>
        <end position="65"/>
    </location>
</feature>
<evidence type="ECO:0000313" key="6">
    <source>
        <dbReference type="Proteomes" id="UP001181622"/>
    </source>
</evidence>
<comment type="caution">
    <text evidence="5">The sequence shown here is derived from an EMBL/GenBank/DDBJ whole genome shotgun (WGS) entry which is preliminary data.</text>
</comment>
<dbReference type="PROSITE" id="PS00519">
    <property type="entry name" value="HTH_ASNC_1"/>
    <property type="match status" value="1"/>
</dbReference>
<dbReference type="Proteomes" id="UP001181622">
    <property type="component" value="Unassembled WGS sequence"/>
</dbReference>
<dbReference type="PRINTS" id="PR00033">
    <property type="entry name" value="HTHASNC"/>
</dbReference>
<dbReference type="PANTHER" id="PTHR30154">
    <property type="entry name" value="LEUCINE-RESPONSIVE REGULATORY PROTEIN"/>
    <property type="match status" value="1"/>
</dbReference>
<accession>A0ABU1DG64</accession>
<dbReference type="InterPro" id="IPR000485">
    <property type="entry name" value="AsnC-type_HTH_dom"/>
</dbReference>
<dbReference type="InterPro" id="IPR036388">
    <property type="entry name" value="WH-like_DNA-bd_sf"/>
</dbReference>
<organism evidence="5 6">
    <name type="scientific">Chelatococcus sambhunathii</name>
    <dbReference type="NCBI Taxonomy" id="363953"/>
    <lineage>
        <taxon>Bacteria</taxon>
        <taxon>Pseudomonadati</taxon>
        <taxon>Pseudomonadota</taxon>
        <taxon>Alphaproteobacteria</taxon>
        <taxon>Hyphomicrobiales</taxon>
        <taxon>Chelatococcaceae</taxon>
        <taxon>Chelatococcus</taxon>
    </lineage>
</organism>
<evidence type="ECO:0000256" key="2">
    <source>
        <dbReference type="ARBA" id="ARBA00023125"/>
    </source>
</evidence>
<dbReference type="EMBL" id="JADBEO010000018">
    <property type="protein sequence ID" value="MDR4306994.1"/>
    <property type="molecule type" value="Genomic_DNA"/>
</dbReference>
<dbReference type="PROSITE" id="PS50956">
    <property type="entry name" value="HTH_ASNC_2"/>
    <property type="match status" value="1"/>
</dbReference>
<protein>
    <submittedName>
        <fullName evidence="5">Lrp/AsnC family transcriptional regulator</fullName>
    </submittedName>
</protein>
<proteinExistence type="predicted"/>
<dbReference type="InterPro" id="IPR019888">
    <property type="entry name" value="Tscrpt_reg_AsnC-like"/>
</dbReference>
<reference evidence="5" key="1">
    <citation type="submission" date="2020-10" db="EMBL/GenBank/DDBJ databases">
        <authorList>
            <person name="Abbas A."/>
            <person name="Razzaq R."/>
            <person name="Waqas M."/>
            <person name="Abbas N."/>
            <person name="Nielsen T.K."/>
            <person name="Hansen L.H."/>
            <person name="Hussain S."/>
            <person name="Shahid M."/>
        </authorList>
    </citation>
    <scope>NUCLEOTIDE SEQUENCE</scope>
    <source>
        <strain evidence="5">S14</strain>
    </source>
</reference>
<evidence type="ECO:0000256" key="3">
    <source>
        <dbReference type="ARBA" id="ARBA00023163"/>
    </source>
</evidence>
<evidence type="ECO:0000259" key="4">
    <source>
        <dbReference type="PROSITE" id="PS50956"/>
    </source>
</evidence>
<evidence type="ECO:0000256" key="1">
    <source>
        <dbReference type="ARBA" id="ARBA00023015"/>
    </source>
</evidence>
<dbReference type="InterPro" id="IPR019887">
    <property type="entry name" value="Tscrpt_reg_AsnC/Lrp_C"/>
</dbReference>
<dbReference type="Gene3D" id="1.10.10.10">
    <property type="entry name" value="Winged helix-like DNA-binding domain superfamily/Winged helix DNA-binding domain"/>
    <property type="match status" value="1"/>
</dbReference>
<keyword evidence="1" id="KW-0805">Transcription regulation</keyword>
<sequence>MTQLDAIDRKILAALQADCRITMQALADQVNLSASPCHRRVKLLEERGVISRYIAQLDQKALGLHVSVFVSIKLERQREEDLERFAKAIAGWEEVVECYLMTGKQDYLLRVVAADLEAYETFLKRKLTRLDGVASIESSFALQQVKYSSALPT</sequence>
<dbReference type="RefSeq" id="WP_309391409.1">
    <property type="nucleotide sequence ID" value="NZ_JADBEO010000018.1"/>
</dbReference>
<dbReference type="Pfam" id="PF13412">
    <property type="entry name" value="HTH_24"/>
    <property type="match status" value="1"/>
</dbReference>
<dbReference type="InterPro" id="IPR019885">
    <property type="entry name" value="Tscrpt_reg_HTH_AsnC-type_CS"/>
</dbReference>
<dbReference type="InterPro" id="IPR036390">
    <property type="entry name" value="WH_DNA-bd_sf"/>
</dbReference>
<keyword evidence="2" id="KW-0238">DNA-binding</keyword>
<dbReference type="SUPFAM" id="SSF46785">
    <property type="entry name" value="Winged helix' DNA-binding domain"/>
    <property type="match status" value="1"/>
</dbReference>
<dbReference type="PANTHER" id="PTHR30154:SF34">
    <property type="entry name" value="TRANSCRIPTIONAL REGULATOR AZLB"/>
    <property type="match status" value="1"/>
</dbReference>
<dbReference type="SUPFAM" id="SSF54909">
    <property type="entry name" value="Dimeric alpha+beta barrel"/>
    <property type="match status" value="1"/>
</dbReference>
<keyword evidence="3" id="KW-0804">Transcription</keyword>
<dbReference type="Gene3D" id="3.30.70.920">
    <property type="match status" value="1"/>
</dbReference>
<dbReference type="Pfam" id="PF01037">
    <property type="entry name" value="AsnC_trans_reg"/>
    <property type="match status" value="1"/>
</dbReference>
<keyword evidence="6" id="KW-1185">Reference proteome</keyword>
<name>A0ABU1DG64_9HYPH</name>
<evidence type="ECO:0000313" key="5">
    <source>
        <dbReference type="EMBL" id="MDR4306994.1"/>
    </source>
</evidence>
<gene>
    <name evidence="5" type="ORF">IHQ68_10225</name>
</gene>